<sequence length="53" mass="5947">MQQETRWIPVEYTSCISYQNQGQSAGQGIPGITAGRQRRVAALFPVVYNEKAF</sequence>
<gene>
    <name evidence="1" type="ORF">AALO17_09140</name>
</gene>
<name>A0A140DTS1_9FIRM</name>
<evidence type="ECO:0000313" key="1">
    <source>
        <dbReference type="EMBL" id="AMK54048.1"/>
    </source>
</evidence>
<proteinExistence type="predicted"/>
<keyword evidence="2" id="KW-1185">Reference proteome</keyword>
<dbReference type="Proteomes" id="UP000069771">
    <property type="component" value="Chromosome"/>
</dbReference>
<reference evidence="1 2" key="1">
    <citation type="journal article" date="2016" name="Gut Pathog.">
        <title>Whole genome sequencing of "Faecalibaculum rodentium" ALO17, isolated from C57BL/6J laboratory mouse feces.</title>
        <authorList>
            <person name="Lim S."/>
            <person name="Chang D.H."/>
            <person name="Ahn S."/>
            <person name="Kim B.C."/>
        </authorList>
    </citation>
    <scope>NUCLEOTIDE SEQUENCE [LARGE SCALE GENOMIC DNA]</scope>
    <source>
        <strain evidence="1 2">Alo17</strain>
    </source>
</reference>
<dbReference type="KEGG" id="fro:AALO17_09140"/>
<accession>A0A140DTS1</accession>
<evidence type="ECO:0000313" key="2">
    <source>
        <dbReference type="Proteomes" id="UP000069771"/>
    </source>
</evidence>
<dbReference type="AlphaFoldDB" id="A0A140DTS1"/>
<protein>
    <submittedName>
        <fullName evidence="1">Uncharacterized protein</fullName>
    </submittedName>
</protein>
<organism evidence="1 2">
    <name type="scientific">Faecalibaculum rodentium</name>
    <dbReference type="NCBI Taxonomy" id="1702221"/>
    <lineage>
        <taxon>Bacteria</taxon>
        <taxon>Bacillati</taxon>
        <taxon>Bacillota</taxon>
        <taxon>Erysipelotrichia</taxon>
        <taxon>Erysipelotrichales</taxon>
        <taxon>Erysipelotrichaceae</taxon>
        <taxon>Faecalibaculum</taxon>
    </lineage>
</organism>
<dbReference type="EMBL" id="CP011391">
    <property type="protein sequence ID" value="AMK54048.1"/>
    <property type="molecule type" value="Genomic_DNA"/>
</dbReference>